<dbReference type="EMBL" id="DXAQ01000134">
    <property type="protein sequence ID" value="HIZ90083.1"/>
    <property type="molecule type" value="Genomic_DNA"/>
</dbReference>
<accession>A0A9D2KDI8</accession>
<feature type="transmembrane region" description="Helical" evidence="1">
    <location>
        <begin position="5"/>
        <end position="26"/>
    </location>
</feature>
<reference evidence="2" key="2">
    <citation type="submission" date="2021-04" db="EMBL/GenBank/DDBJ databases">
        <authorList>
            <person name="Gilroy R."/>
        </authorList>
    </citation>
    <scope>NUCLEOTIDE SEQUENCE</scope>
    <source>
        <strain evidence="2">ChiW4-1371</strain>
    </source>
</reference>
<dbReference type="PIRSF" id="PIRSF027391">
    <property type="entry name" value="Hpre_diP_synt_I"/>
    <property type="match status" value="1"/>
</dbReference>
<evidence type="ECO:0000313" key="2">
    <source>
        <dbReference type="EMBL" id="HIZ90083.1"/>
    </source>
</evidence>
<dbReference type="Proteomes" id="UP000824176">
    <property type="component" value="Unassembled WGS sequence"/>
</dbReference>
<evidence type="ECO:0000256" key="1">
    <source>
        <dbReference type="SAM" id="Phobius"/>
    </source>
</evidence>
<evidence type="ECO:0000313" key="3">
    <source>
        <dbReference type="Proteomes" id="UP000824176"/>
    </source>
</evidence>
<organism evidence="2 3">
    <name type="scientific">Candidatus Mucispirillum faecigallinarum</name>
    <dbReference type="NCBI Taxonomy" id="2838699"/>
    <lineage>
        <taxon>Bacteria</taxon>
        <taxon>Pseudomonadati</taxon>
        <taxon>Deferribacterota</taxon>
        <taxon>Deferribacteres</taxon>
        <taxon>Deferribacterales</taxon>
        <taxon>Mucispirillaceae</taxon>
        <taxon>Mucispirillum</taxon>
    </lineage>
</organism>
<protein>
    <submittedName>
        <fullName evidence="2">Gx transporter family protein</fullName>
    </submittedName>
</protein>
<feature type="transmembrane region" description="Helical" evidence="1">
    <location>
        <begin position="138"/>
        <end position="158"/>
    </location>
</feature>
<sequence>MKMNIYILTGLMASCSIILGVIENFIPTPVPAIRLGLSNVPILIMIYLAGSKYAFQVSFLKSLIVPVLSANIIFKMSLSVPATFISFAAMALTFYFFKNRLSIVTVSVVGAVFHMITQLIVVSIFYVPGLIYTKLAGVLLLSATITGILMGIIAYKIVSHKQIKSMFAGLELNNKSN</sequence>
<dbReference type="InterPro" id="IPR014535">
    <property type="entry name" value="Hpre_diP_synt_I"/>
</dbReference>
<keyword evidence="1" id="KW-0472">Membrane</keyword>
<dbReference type="Pfam" id="PF07456">
    <property type="entry name" value="Hpre_diP_synt_I"/>
    <property type="match status" value="1"/>
</dbReference>
<dbReference type="PROSITE" id="PS51257">
    <property type="entry name" value="PROKAR_LIPOPROTEIN"/>
    <property type="match status" value="1"/>
</dbReference>
<dbReference type="AlphaFoldDB" id="A0A9D2KDI8"/>
<feature type="transmembrane region" description="Helical" evidence="1">
    <location>
        <begin position="80"/>
        <end position="97"/>
    </location>
</feature>
<feature type="transmembrane region" description="Helical" evidence="1">
    <location>
        <begin position="32"/>
        <end position="50"/>
    </location>
</feature>
<feature type="transmembrane region" description="Helical" evidence="1">
    <location>
        <begin position="57"/>
        <end position="74"/>
    </location>
</feature>
<keyword evidence="1" id="KW-0812">Transmembrane</keyword>
<dbReference type="Gene3D" id="1.10.1760.20">
    <property type="match status" value="1"/>
</dbReference>
<gene>
    <name evidence="2" type="ORF">H9804_09050</name>
</gene>
<reference evidence="2" key="1">
    <citation type="journal article" date="2021" name="PeerJ">
        <title>Extensive microbial diversity within the chicken gut microbiome revealed by metagenomics and culture.</title>
        <authorList>
            <person name="Gilroy R."/>
            <person name="Ravi A."/>
            <person name="Getino M."/>
            <person name="Pursley I."/>
            <person name="Horton D.L."/>
            <person name="Alikhan N.F."/>
            <person name="Baker D."/>
            <person name="Gharbi K."/>
            <person name="Hall N."/>
            <person name="Watson M."/>
            <person name="Adriaenssens E.M."/>
            <person name="Foster-Nyarko E."/>
            <person name="Jarju S."/>
            <person name="Secka A."/>
            <person name="Antonio M."/>
            <person name="Oren A."/>
            <person name="Chaudhuri R.R."/>
            <person name="La Ragione R."/>
            <person name="Hildebrand F."/>
            <person name="Pallen M.J."/>
        </authorList>
    </citation>
    <scope>NUCLEOTIDE SEQUENCE</scope>
    <source>
        <strain evidence="2">ChiW4-1371</strain>
    </source>
</reference>
<proteinExistence type="predicted"/>
<name>A0A9D2KDI8_9BACT</name>
<comment type="caution">
    <text evidence="2">The sequence shown here is derived from an EMBL/GenBank/DDBJ whole genome shotgun (WGS) entry which is preliminary data.</text>
</comment>
<keyword evidence="1" id="KW-1133">Transmembrane helix</keyword>
<feature type="transmembrane region" description="Helical" evidence="1">
    <location>
        <begin position="104"/>
        <end position="126"/>
    </location>
</feature>
<dbReference type="InterPro" id="IPR010898">
    <property type="entry name" value="Hpre_diP_synth_I"/>
</dbReference>